<feature type="region of interest" description="Disordered" evidence="1">
    <location>
        <begin position="138"/>
        <end position="161"/>
    </location>
</feature>
<dbReference type="Proteomes" id="UP000569914">
    <property type="component" value="Unassembled WGS sequence"/>
</dbReference>
<name>A0A7Y9I4N1_9ACTN</name>
<keyword evidence="3" id="KW-0413">Isomerase</keyword>
<sequence length="161" mass="18276">MTNLEELADRLAIEALRVDYTDAATERDHDRLIALFTEDGVYRIPDGGIEYLGRDQLRAGQLQLAAVWEFFVQDTHQGPIELAGDTATGRVPTFELGRFRDGRSMVNYGTFHDRYRRTADGWRFAEREYRIRYFDPSPLAGGPRVELPEPAPETAPAGSDR</sequence>
<dbReference type="Gene3D" id="3.10.450.50">
    <property type="match status" value="1"/>
</dbReference>
<reference evidence="3 4" key="1">
    <citation type="submission" date="2020-07" db="EMBL/GenBank/DDBJ databases">
        <title>Sequencing the genomes of 1000 actinobacteria strains.</title>
        <authorList>
            <person name="Klenk H.-P."/>
        </authorList>
    </citation>
    <scope>NUCLEOTIDE SEQUENCE [LARGE SCALE GENOMIC DNA]</scope>
    <source>
        <strain evidence="3 4">DSM 22083</strain>
    </source>
</reference>
<dbReference type="InterPro" id="IPR032710">
    <property type="entry name" value="NTF2-like_dom_sf"/>
</dbReference>
<dbReference type="Pfam" id="PF13577">
    <property type="entry name" value="SnoaL_4"/>
    <property type="match status" value="1"/>
</dbReference>
<dbReference type="RefSeq" id="WP_179748703.1">
    <property type="nucleotide sequence ID" value="NZ_JACCBU010000001.1"/>
</dbReference>
<dbReference type="GO" id="GO:0016853">
    <property type="term" value="F:isomerase activity"/>
    <property type="evidence" value="ECO:0007669"/>
    <property type="project" value="UniProtKB-KW"/>
</dbReference>
<evidence type="ECO:0000259" key="2">
    <source>
        <dbReference type="Pfam" id="PF13577"/>
    </source>
</evidence>
<accession>A0A7Y9I4N1</accession>
<comment type="caution">
    <text evidence="3">The sequence shown here is derived from an EMBL/GenBank/DDBJ whole genome shotgun (WGS) entry which is preliminary data.</text>
</comment>
<dbReference type="InterPro" id="IPR037401">
    <property type="entry name" value="SnoaL-like"/>
</dbReference>
<gene>
    <name evidence="3" type="ORF">BKA15_001068</name>
</gene>
<organism evidence="3 4">
    <name type="scientific">Microlunatus parietis</name>
    <dbReference type="NCBI Taxonomy" id="682979"/>
    <lineage>
        <taxon>Bacteria</taxon>
        <taxon>Bacillati</taxon>
        <taxon>Actinomycetota</taxon>
        <taxon>Actinomycetes</taxon>
        <taxon>Propionibacteriales</taxon>
        <taxon>Propionibacteriaceae</taxon>
        <taxon>Microlunatus</taxon>
    </lineage>
</organism>
<feature type="compositionally biased region" description="Low complexity" evidence="1">
    <location>
        <begin position="152"/>
        <end position="161"/>
    </location>
</feature>
<feature type="domain" description="SnoaL-like" evidence="2">
    <location>
        <begin position="5"/>
        <end position="127"/>
    </location>
</feature>
<dbReference type="EMBL" id="JACCBU010000001">
    <property type="protein sequence ID" value="NYE69739.1"/>
    <property type="molecule type" value="Genomic_DNA"/>
</dbReference>
<keyword evidence="4" id="KW-1185">Reference proteome</keyword>
<evidence type="ECO:0000313" key="4">
    <source>
        <dbReference type="Proteomes" id="UP000569914"/>
    </source>
</evidence>
<dbReference type="AlphaFoldDB" id="A0A7Y9I4N1"/>
<evidence type="ECO:0000313" key="3">
    <source>
        <dbReference type="EMBL" id="NYE69739.1"/>
    </source>
</evidence>
<protein>
    <submittedName>
        <fullName evidence="3">Ketosteroid isomerase-like protein</fullName>
    </submittedName>
</protein>
<proteinExistence type="predicted"/>
<dbReference type="SUPFAM" id="SSF54427">
    <property type="entry name" value="NTF2-like"/>
    <property type="match status" value="1"/>
</dbReference>
<evidence type="ECO:0000256" key="1">
    <source>
        <dbReference type="SAM" id="MobiDB-lite"/>
    </source>
</evidence>